<evidence type="ECO:0000256" key="5">
    <source>
        <dbReference type="ARBA" id="ARBA00023136"/>
    </source>
</evidence>
<dbReference type="OrthoDB" id="7067966at2"/>
<dbReference type="InterPro" id="IPR016476">
    <property type="entry name" value="SH3_dom_pro"/>
</dbReference>
<evidence type="ECO:0000256" key="7">
    <source>
        <dbReference type="SAM" id="Phobius"/>
    </source>
</evidence>
<dbReference type="Gene3D" id="2.30.30.40">
    <property type="entry name" value="SH3 Domains"/>
    <property type="match status" value="1"/>
</dbReference>
<keyword evidence="6" id="KW-0175">Coiled coil</keyword>
<organism evidence="9 10">
    <name type="scientific">Dichelobacter nodosus (strain VCS1703A)</name>
    <dbReference type="NCBI Taxonomy" id="246195"/>
    <lineage>
        <taxon>Bacteria</taxon>
        <taxon>Pseudomonadati</taxon>
        <taxon>Pseudomonadota</taxon>
        <taxon>Gammaproteobacteria</taxon>
        <taxon>Cardiobacteriales</taxon>
        <taxon>Cardiobacteriaceae</taxon>
        <taxon>Dichelobacter</taxon>
    </lineage>
</organism>
<evidence type="ECO:0000313" key="9">
    <source>
        <dbReference type="EMBL" id="ABQ13450.1"/>
    </source>
</evidence>
<dbReference type="KEGG" id="dno:DNO_0567"/>
<dbReference type="AlphaFoldDB" id="A5EVH9"/>
<sequence>MRNYFILFSLFLINGFVFATEPMWIIDRVPVSISDAPNIHARFVGTVPAGESVTWLENSNDGRYARIKYEQLEGWIYARYLTRTPSVLSQYPHLNNALKEAQAENVRLSTAQENKEDGLQELQEQLRIAKAQLEQVSGEYAALQRASANVVAIDQQNRRLQAQLVALEQKNLHLTHSNIRLSESDAHRQLISGGLLVIGGFLLHWFSRVFFFHGRRSSIHDL</sequence>
<name>A5EVH9_DICNV</name>
<keyword evidence="4 7" id="KW-1133">Transmembrane helix</keyword>
<keyword evidence="3" id="KW-0732">Signal</keyword>
<dbReference type="Proteomes" id="UP000000248">
    <property type="component" value="Chromosome"/>
</dbReference>
<gene>
    <name evidence="9" type="ordered locus">DNO_0567</name>
</gene>
<evidence type="ECO:0000256" key="3">
    <source>
        <dbReference type="ARBA" id="ARBA00022729"/>
    </source>
</evidence>
<evidence type="ECO:0000256" key="6">
    <source>
        <dbReference type="SAM" id="Coils"/>
    </source>
</evidence>
<dbReference type="InterPro" id="IPR003646">
    <property type="entry name" value="SH3-like_bac-type"/>
</dbReference>
<dbReference type="STRING" id="246195.DNO_0567"/>
<evidence type="ECO:0000259" key="8">
    <source>
        <dbReference type="Pfam" id="PF08239"/>
    </source>
</evidence>
<evidence type="ECO:0000256" key="4">
    <source>
        <dbReference type="ARBA" id="ARBA00022989"/>
    </source>
</evidence>
<accession>A5EVH9</accession>
<dbReference type="HOGENOM" id="CLU_094106_1_1_6"/>
<comment type="subcellular location">
    <subcellularLocation>
        <location evidence="1">Membrane</location>
        <topology evidence="1">Single-pass membrane protein</topology>
    </subcellularLocation>
</comment>
<dbReference type="eggNOG" id="COG4991">
    <property type="taxonomic scope" value="Bacteria"/>
</dbReference>
<keyword evidence="5 7" id="KW-0472">Membrane</keyword>
<dbReference type="GO" id="GO:0016020">
    <property type="term" value="C:membrane"/>
    <property type="evidence" value="ECO:0007669"/>
    <property type="project" value="UniProtKB-SubCell"/>
</dbReference>
<dbReference type="Pfam" id="PF08239">
    <property type="entry name" value="SH3_3"/>
    <property type="match status" value="1"/>
</dbReference>
<keyword evidence="2 7" id="KW-0812">Transmembrane</keyword>
<dbReference type="EMBL" id="CP000513">
    <property type="protein sequence ID" value="ABQ13450.1"/>
    <property type="molecule type" value="Genomic_DNA"/>
</dbReference>
<evidence type="ECO:0000313" key="10">
    <source>
        <dbReference type="Proteomes" id="UP000000248"/>
    </source>
</evidence>
<evidence type="ECO:0000256" key="2">
    <source>
        <dbReference type="ARBA" id="ARBA00022692"/>
    </source>
</evidence>
<feature type="domain" description="SH3b" evidence="8">
    <location>
        <begin position="36"/>
        <end position="82"/>
    </location>
</feature>
<feature type="transmembrane region" description="Helical" evidence="7">
    <location>
        <begin position="190"/>
        <end position="211"/>
    </location>
</feature>
<evidence type="ECO:0000256" key="1">
    <source>
        <dbReference type="ARBA" id="ARBA00004167"/>
    </source>
</evidence>
<proteinExistence type="predicted"/>
<keyword evidence="10" id="KW-1185">Reference proteome</keyword>
<protein>
    <recommendedName>
        <fullName evidence="8">SH3b domain-containing protein</fullName>
    </recommendedName>
</protein>
<dbReference type="eggNOG" id="COG3206">
    <property type="taxonomic scope" value="Bacteria"/>
</dbReference>
<feature type="coiled-coil region" evidence="6">
    <location>
        <begin position="94"/>
        <end position="177"/>
    </location>
</feature>
<dbReference type="NCBIfam" id="TIGR04211">
    <property type="entry name" value="SH3_and_anchor"/>
    <property type="match status" value="1"/>
</dbReference>
<reference evidence="9 10" key="1">
    <citation type="journal article" date="2007" name="Nat. Biotechnol.">
        <title>Genome sequence and identification of candidate vaccine antigens from the animal pathogen Dichelobacter nodosus.</title>
        <authorList>
            <person name="Myers G.S."/>
            <person name="Parker D."/>
            <person name="Al-Hasani K."/>
            <person name="Kennan R.M."/>
            <person name="Seemann T."/>
            <person name="Ren Q."/>
            <person name="Badger J.H."/>
            <person name="Selengut J.D."/>
            <person name="Deboy R.T."/>
            <person name="Tettelin H."/>
            <person name="Boyce J.D."/>
            <person name="McCarl V.P."/>
            <person name="Han X."/>
            <person name="Nelson W.C."/>
            <person name="Madupu R."/>
            <person name="Mohamoud Y."/>
            <person name="Holley T."/>
            <person name="Fedorova N."/>
            <person name="Khouri H."/>
            <person name="Bottomley S.P."/>
            <person name="Whittington R.J."/>
            <person name="Adler B."/>
            <person name="Songer J.G."/>
            <person name="Rood J.I."/>
            <person name="Paulsen I.T."/>
        </authorList>
    </citation>
    <scope>NUCLEOTIDE SEQUENCE [LARGE SCALE GENOMIC DNA]</scope>
    <source>
        <strain evidence="9 10">VCS1703A</strain>
    </source>
</reference>
<dbReference type="RefSeq" id="WP_012030901.1">
    <property type="nucleotide sequence ID" value="NC_009446.1"/>
</dbReference>